<feature type="compositionally biased region" description="Polar residues" evidence="1">
    <location>
        <begin position="60"/>
        <end position="72"/>
    </location>
</feature>
<name>A0A0B6YFH3_9EUPU</name>
<feature type="non-terminal residue" evidence="2">
    <location>
        <position position="126"/>
    </location>
</feature>
<evidence type="ECO:0000256" key="1">
    <source>
        <dbReference type="SAM" id="MobiDB-lite"/>
    </source>
</evidence>
<organism evidence="2">
    <name type="scientific">Arion vulgaris</name>
    <dbReference type="NCBI Taxonomy" id="1028688"/>
    <lineage>
        <taxon>Eukaryota</taxon>
        <taxon>Metazoa</taxon>
        <taxon>Spiralia</taxon>
        <taxon>Lophotrochozoa</taxon>
        <taxon>Mollusca</taxon>
        <taxon>Gastropoda</taxon>
        <taxon>Heterobranchia</taxon>
        <taxon>Euthyneura</taxon>
        <taxon>Panpulmonata</taxon>
        <taxon>Eupulmonata</taxon>
        <taxon>Stylommatophora</taxon>
        <taxon>Helicina</taxon>
        <taxon>Arionoidea</taxon>
        <taxon>Arionidae</taxon>
        <taxon>Arion</taxon>
    </lineage>
</organism>
<feature type="region of interest" description="Disordered" evidence="1">
    <location>
        <begin position="21"/>
        <end position="72"/>
    </location>
</feature>
<proteinExistence type="predicted"/>
<dbReference type="EMBL" id="HACG01008062">
    <property type="protein sequence ID" value="CEK54927.1"/>
    <property type="molecule type" value="Transcribed_RNA"/>
</dbReference>
<feature type="region of interest" description="Disordered" evidence="1">
    <location>
        <begin position="101"/>
        <end position="126"/>
    </location>
</feature>
<accession>A0A0B6YFH3</accession>
<gene>
    <name evidence="2" type="primary">ORF23952</name>
</gene>
<feature type="non-terminal residue" evidence="2">
    <location>
        <position position="1"/>
    </location>
</feature>
<reference evidence="2" key="1">
    <citation type="submission" date="2014-12" db="EMBL/GenBank/DDBJ databases">
        <title>Insight into the proteome of Arion vulgaris.</title>
        <authorList>
            <person name="Aradska J."/>
            <person name="Bulat T."/>
            <person name="Smidak R."/>
            <person name="Sarate P."/>
            <person name="Gangsoo J."/>
            <person name="Sialana F."/>
            <person name="Bilban M."/>
            <person name="Lubec G."/>
        </authorList>
    </citation>
    <scope>NUCLEOTIDE SEQUENCE</scope>
    <source>
        <tissue evidence="2">Skin</tissue>
    </source>
</reference>
<sequence>NQNRPLARFSISSEGLVSPELSSQDLEAQEEAAITGTQNENLLQKTCQSTSDHRDKDLNMPSTSRDSPRQSTVKYECTDAALDVKSSSKNQTTDETAIESNITQETSNVDGAKSISHDFFKTDIEQ</sequence>
<feature type="compositionally biased region" description="Polar residues" evidence="1">
    <location>
        <begin position="35"/>
        <end position="50"/>
    </location>
</feature>
<protein>
    <submittedName>
        <fullName evidence="2">Uncharacterized protein</fullName>
    </submittedName>
</protein>
<feature type="compositionally biased region" description="Basic and acidic residues" evidence="1">
    <location>
        <begin position="115"/>
        <end position="126"/>
    </location>
</feature>
<evidence type="ECO:0000313" key="2">
    <source>
        <dbReference type="EMBL" id="CEK54927.1"/>
    </source>
</evidence>
<dbReference type="AlphaFoldDB" id="A0A0B6YFH3"/>